<accession>A0A1H8VW52</accession>
<gene>
    <name evidence="1" type="ORF">SAMN05216388_10437</name>
</gene>
<sequence length="217" mass="24616">MMTQSETEFGTWRDKLIKVNDPTDEPLHYELVSPAGERRLREFVTTTSADDRDTDASDPPLFEVDPQAATQKRRYRYRGPDDVNLWCALAFEIVAIRGQQVDTGENGNYTFLVGFRLSADDEDNNAIRGSERLADRVTVDLGDIEEDYRPVREFRVAGLPDQREANKEFLRLDRGRWGLDPEHGLLLEGPPVTGKTEPVMEVCREQYGSVPVEISGP</sequence>
<dbReference type="AlphaFoldDB" id="A0A1H8VW52"/>
<evidence type="ECO:0000313" key="1">
    <source>
        <dbReference type="EMBL" id="SEP19585.1"/>
    </source>
</evidence>
<dbReference type="Proteomes" id="UP000198775">
    <property type="component" value="Unassembled WGS sequence"/>
</dbReference>
<name>A0A1H8VW52_9EURY</name>
<evidence type="ECO:0000313" key="2">
    <source>
        <dbReference type="Proteomes" id="UP000198775"/>
    </source>
</evidence>
<organism evidence="1 2">
    <name type="scientific">Halorientalis persicus</name>
    <dbReference type="NCBI Taxonomy" id="1367881"/>
    <lineage>
        <taxon>Archaea</taxon>
        <taxon>Methanobacteriati</taxon>
        <taxon>Methanobacteriota</taxon>
        <taxon>Stenosarchaea group</taxon>
        <taxon>Halobacteria</taxon>
        <taxon>Halobacteriales</taxon>
        <taxon>Haloarculaceae</taxon>
        <taxon>Halorientalis</taxon>
    </lineage>
</organism>
<protein>
    <submittedName>
        <fullName evidence="1">Uncharacterized protein</fullName>
    </submittedName>
</protein>
<dbReference type="EMBL" id="FOCX01000043">
    <property type="protein sequence ID" value="SEP19585.1"/>
    <property type="molecule type" value="Genomic_DNA"/>
</dbReference>
<reference evidence="2" key="1">
    <citation type="submission" date="2016-10" db="EMBL/GenBank/DDBJ databases">
        <authorList>
            <person name="Varghese N."/>
            <person name="Submissions S."/>
        </authorList>
    </citation>
    <scope>NUCLEOTIDE SEQUENCE [LARGE SCALE GENOMIC DNA]</scope>
    <source>
        <strain evidence="2">IBRC-M 10043</strain>
    </source>
</reference>
<keyword evidence="2" id="KW-1185">Reference proteome</keyword>
<proteinExistence type="predicted"/>